<gene>
    <name evidence="4" type="ORF">BJ989_001471</name>
</gene>
<dbReference type="EMBL" id="JACCAC010000001">
    <property type="protein sequence ID" value="NYG55167.1"/>
    <property type="molecule type" value="Genomic_DNA"/>
</dbReference>
<evidence type="ECO:0000256" key="2">
    <source>
        <dbReference type="ARBA" id="ARBA00023315"/>
    </source>
</evidence>
<keyword evidence="1" id="KW-0808">Transferase</keyword>
<accession>A0A7Y9ULK6</accession>
<protein>
    <submittedName>
        <fullName evidence="4">Ribosomal protein S18 acetylase RimI-like enzyme</fullName>
    </submittedName>
</protein>
<name>A0A7Y9ULK6_9ACTN</name>
<feature type="domain" description="N-acetyltransferase" evidence="3">
    <location>
        <begin position="8"/>
        <end position="173"/>
    </location>
</feature>
<dbReference type="InterPro" id="IPR016181">
    <property type="entry name" value="Acyl_CoA_acyltransferase"/>
</dbReference>
<keyword evidence="4" id="KW-0689">Ribosomal protein</keyword>
<keyword evidence="2" id="KW-0012">Acyltransferase</keyword>
<dbReference type="GO" id="GO:0016747">
    <property type="term" value="F:acyltransferase activity, transferring groups other than amino-acyl groups"/>
    <property type="evidence" value="ECO:0007669"/>
    <property type="project" value="InterPro"/>
</dbReference>
<evidence type="ECO:0000313" key="5">
    <source>
        <dbReference type="Proteomes" id="UP000544110"/>
    </source>
</evidence>
<dbReference type="SUPFAM" id="SSF55729">
    <property type="entry name" value="Acyl-CoA N-acyltransferases (Nat)"/>
    <property type="match status" value="1"/>
</dbReference>
<dbReference type="PROSITE" id="PS51186">
    <property type="entry name" value="GNAT"/>
    <property type="match status" value="1"/>
</dbReference>
<keyword evidence="5" id="KW-1185">Reference proteome</keyword>
<dbReference type="AlphaFoldDB" id="A0A7Y9ULK6"/>
<keyword evidence="4" id="KW-0687">Ribonucleoprotein</keyword>
<evidence type="ECO:0000313" key="4">
    <source>
        <dbReference type="EMBL" id="NYG55167.1"/>
    </source>
</evidence>
<dbReference type="CDD" id="cd04301">
    <property type="entry name" value="NAT_SF"/>
    <property type="match status" value="1"/>
</dbReference>
<comment type="caution">
    <text evidence="4">The sequence shown here is derived from an EMBL/GenBank/DDBJ whole genome shotgun (WGS) entry which is preliminary data.</text>
</comment>
<proteinExistence type="predicted"/>
<dbReference type="Proteomes" id="UP000544110">
    <property type="component" value="Unassembled WGS sequence"/>
</dbReference>
<dbReference type="Gene3D" id="3.40.630.30">
    <property type="match status" value="1"/>
</dbReference>
<dbReference type="PANTHER" id="PTHR43877:SF2">
    <property type="entry name" value="AMINOALKYLPHOSPHONATE N-ACETYLTRANSFERASE-RELATED"/>
    <property type="match status" value="1"/>
</dbReference>
<reference evidence="4 5" key="1">
    <citation type="submission" date="2020-07" db="EMBL/GenBank/DDBJ databases">
        <title>Sequencing the genomes of 1000 actinobacteria strains.</title>
        <authorList>
            <person name="Klenk H.-P."/>
        </authorList>
    </citation>
    <scope>NUCLEOTIDE SEQUENCE [LARGE SCALE GENOMIC DNA]</scope>
    <source>
        <strain evidence="4 5">DSM 24552</strain>
    </source>
</reference>
<evidence type="ECO:0000259" key="3">
    <source>
        <dbReference type="PROSITE" id="PS51186"/>
    </source>
</evidence>
<dbReference type="Pfam" id="PF00583">
    <property type="entry name" value="Acetyltransf_1"/>
    <property type="match status" value="1"/>
</dbReference>
<evidence type="ECO:0000256" key="1">
    <source>
        <dbReference type="ARBA" id="ARBA00022679"/>
    </source>
</evidence>
<dbReference type="InterPro" id="IPR000182">
    <property type="entry name" value="GNAT_dom"/>
</dbReference>
<dbReference type="InterPro" id="IPR050832">
    <property type="entry name" value="Bact_Acetyltransf"/>
</dbReference>
<dbReference type="RefSeq" id="WP_343049166.1">
    <property type="nucleotide sequence ID" value="NZ_JACCAC010000001.1"/>
</dbReference>
<dbReference type="GO" id="GO:0005840">
    <property type="term" value="C:ribosome"/>
    <property type="evidence" value="ECO:0007669"/>
    <property type="project" value="UniProtKB-KW"/>
</dbReference>
<dbReference type="PANTHER" id="PTHR43877">
    <property type="entry name" value="AMINOALKYLPHOSPHONATE N-ACETYLTRANSFERASE-RELATED-RELATED"/>
    <property type="match status" value="1"/>
</dbReference>
<sequence length="175" mass="18430">MTAAEAGTRIEVLTADDWPTWRALRLAALSEAPQAFGSRLADWTGAGDTEERWRGRLSIPGAHDVVARLGGGAGGEAVGMVSGVPTEDDGVAELISLWVAPAARGRGVADALVAEVVRWARERRAGVLRLSVAEDNATAIALYERHGFRLSGEVSGLMADGVRRELVMATSLARA</sequence>
<organism evidence="4 5">
    <name type="scientific">Nocardioides perillae</name>
    <dbReference type="NCBI Taxonomy" id="1119534"/>
    <lineage>
        <taxon>Bacteria</taxon>
        <taxon>Bacillati</taxon>
        <taxon>Actinomycetota</taxon>
        <taxon>Actinomycetes</taxon>
        <taxon>Propionibacteriales</taxon>
        <taxon>Nocardioidaceae</taxon>
        <taxon>Nocardioides</taxon>
    </lineage>
</organism>